<reference evidence="1 2" key="1">
    <citation type="submission" date="2017-09" db="EMBL/GenBank/DDBJ databases">
        <title>Depth-based differentiation of microbial function through sediment-hosted aquifers and enrichment of novel symbionts in the deep terrestrial subsurface.</title>
        <authorList>
            <person name="Probst A.J."/>
            <person name="Ladd B."/>
            <person name="Jarett J.K."/>
            <person name="Geller-Mcgrath D.E."/>
            <person name="Sieber C.M."/>
            <person name="Emerson J.B."/>
            <person name="Anantharaman K."/>
            <person name="Thomas B.C."/>
            <person name="Malmstrom R."/>
            <person name="Stieglmeier M."/>
            <person name="Klingl A."/>
            <person name="Woyke T."/>
            <person name="Ryan C.M."/>
            <person name="Banfield J.F."/>
        </authorList>
    </citation>
    <scope>NUCLEOTIDE SEQUENCE [LARGE SCALE GENOMIC DNA]</scope>
    <source>
        <strain evidence="1">CG11_big_fil_rev_8_21_14_0_20_38_23</strain>
    </source>
</reference>
<comment type="caution">
    <text evidence="1">The sequence shown here is derived from an EMBL/GenBank/DDBJ whole genome shotgun (WGS) entry which is preliminary data.</text>
</comment>
<protein>
    <submittedName>
        <fullName evidence="1">Uncharacterized protein</fullName>
    </submittedName>
</protein>
<dbReference type="Proteomes" id="UP000228867">
    <property type="component" value="Unassembled WGS sequence"/>
</dbReference>
<sequence length="266" mass="30077">MEKTGINTTIAAEATRQVAAISPIDNGQNGGKLLSPEAFVFYRKDPRVLWGDICKAFANRSNGPVTLEEYRAFYQAWMEKNNILLTQDAYQEWRQHGGLALISLKEIKEKTGKSSGVTPEELLPILEDQEVGIGFSLDGEAIECYRCAKKFQPIAKILIDWRGKPVFRRDGTYARCGNFLGIRSEVDGKAALFVVVAICYKCHNIPELRRQLTFPRQEAENYVCRQNQKMTRAAKATEEILRSIQKTKRGGSRLSENVRVNLLKKC</sequence>
<dbReference type="AlphaFoldDB" id="A0A2H0NCX2"/>
<evidence type="ECO:0000313" key="1">
    <source>
        <dbReference type="EMBL" id="PIR06743.1"/>
    </source>
</evidence>
<name>A0A2H0NCX2_9BACT</name>
<evidence type="ECO:0000313" key="2">
    <source>
        <dbReference type="Proteomes" id="UP000228867"/>
    </source>
</evidence>
<accession>A0A2H0NCX2</accession>
<gene>
    <name evidence="1" type="ORF">COV54_02240</name>
</gene>
<proteinExistence type="predicted"/>
<dbReference type="EMBL" id="PCWR01000049">
    <property type="protein sequence ID" value="PIR06743.1"/>
    <property type="molecule type" value="Genomic_DNA"/>
</dbReference>
<organism evidence="1 2">
    <name type="scientific">Candidatus Jorgensenbacteria bacterium CG11_big_fil_rev_8_21_14_0_20_38_23</name>
    <dbReference type="NCBI Taxonomy" id="1974594"/>
    <lineage>
        <taxon>Bacteria</taxon>
        <taxon>Candidatus Joergenseniibacteriota</taxon>
    </lineage>
</organism>